<dbReference type="EMBL" id="CM046103">
    <property type="protein sequence ID" value="KAI8427372.1"/>
    <property type="molecule type" value="Genomic_DNA"/>
</dbReference>
<organism evidence="1 2">
    <name type="scientific">Choristoneura fumiferana</name>
    <name type="common">Spruce budworm moth</name>
    <name type="synonym">Archips fumiferana</name>
    <dbReference type="NCBI Taxonomy" id="7141"/>
    <lineage>
        <taxon>Eukaryota</taxon>
        <taxon>Metazoa</taxon>
        <taxon>Ecdysozoa</taxon>
        <taxon>Arthropoda</taxon>
        <taxon>Hexapoda</taxon>
        <taxon>Insecta</taxon>
        <taxon>Pterygota</taxon>
        <taxon>Neoptera</taxon>
        <taxon>Endopterygota</taxon>
        <taxon>Lepidoptera</taxon>
        <taxon>Glossata</taxon>
        <taxon>Ditrysia</taxon>
        <taxon>Tortricoidea</taxon>
        <taxon>Tortricidae</taxon>
        <taxon>Tortricinae</taxon>
        <taxon>Choristoneura</taxon>
    </lineage>
</organism>
<sequence>MALFRFYLLSAAICSVLVVGHGLEEAPTKPPVQIIDLKNLKISVPDTTLMPETTIHPDTTTHPDTTSTTIPSTTSTTTPSTTSTTTPSTTSTTTPSTTSTTTPSTTTSTTPSTTSSTTPSTTTSTTTQAPPSPTPKPVPGPPEMGKWTYSDKNVTCIMVQFAAQLNVTYPMANVSTLGSKFVNVPANASTTAGWCGAANQSLTISWPATADENNTIAIVFQINDTTNEHGRRHVPRLGVADAPGYVLPLRRAHHASADRGRGQRRRQDDAVAAPGGSLQDRLRYRVQCR</sequence>
<reference evidence="1 2" key="1">
    <citation type="journal article" date="2022" name="Genome Biol. Evol.">
        <title>The Spruce Budworm Genome: Reconstructing the Evolutionary History of Antifreeze Proteins.</title>
        <authorList>
            <person name="Beliveau C."/>
            <person name="Gagne P."/>
            <person name="Picq S."/>
            <person name="Vernygora O."/>
            <person name="Keeling C.I."/>
            <person name="Pinkney K."/>
            <person name="Doucet D."/>
            <person name="Wen F."/>
            <person name="Johnston J.S."/>
            <person name="Maaroufi H."/>
            <person name="Boyle B."/>
            <person name="Laroche J."/>
            <person name="Dewar K."/>
            <person name="Juretic N."/>
            <person name="Blackburn G."/>
            <person name="Nisole A."/>
            <person name="Brunet B."/>
            <person name="Brandao M."/>
            <person name="Lumley L."/>
            <person name="Duan J."/>
            <person name="Quan G."/>
            <person name="Lucarotti C.J."/>
            <person name="Roe A.D."/>
            <person name="Sperling F.A.H."/>
            <person name="Levesque R.C."/>
            <person name="Cusson M."/>
        </authorList>
    </citation>
    <scope>NUCLEOTIDE SEQUENCE [LARGE SCALE GENOMIC DNA]</scope>
    <source>
        <strain evidence="1">Glfc:IPQL:Cfum</strain>
    </source>
</reference>
<protein>
    <submittedName>
        <fullName evidence="1">Uncharacterized protein</fullName>
    </submittedName>
</protein>
<name>A0ACC0JTB5_CHOFU</name>
<evidence type="ECO:0000313" key="2">
    <source>
        <dbReference type="Proteomes" id="UP001064048"/>
    </source>
</evidence>
<comment type="caution">
    <text evidence="1">The sequence shown here is derived from an EMBL/GenBank/DDBJ whole genome shotgun (WGS) entry which is preliminary data.</text>
</comment>
<evidence type="ECO:0000313" key="1">
    <source>
        <dbReference type="EMBL" id="KAI8427372.1"/>
    </source>
</evidence>
<accession>A0ACC0JTB5</accession>
<keyword evidence="2" id="KW-1185">Reference proteome</keyword>
<proteinExistence type="predicted"/>
<gene>
    <name evidence="1" type="ORF">MSG28_001932</name>
</gene>
<dbReference type="Proteomes" id="UP001064048">
    <property type="component" value="Chromosome 3"/>
</dbReference>